<name>A0A2K2B590_POPTR</name>
<dbReference type="AlphaFoldDB" id="A0A2K2B590"/>
<proteinExistence type="predicted"/>
<protein>
    <submittedName>
        <fullName evidence="1">Uncharacterized protein</fullName>
    </submittedName>
</protein>
<accession>A0A2K2B590</accession>
<gene>
    <name evidence="1" type="ORF">POPTR_003G110400</name>
</gene>
<keyword evidence="2" id="KW-1185">Reference proteome</keyword>
<sequence>MGEVVAGEDDAGDGVSENVLAPSKVVPISEVAANELNVETRMTSEKAMETPKRLISLLKREVDNFMWQEDL</sequence>
<evidence type="ECO:0000313" key="1">
    <source>
        <dbReference type="EMBL" id="PNT44944.1"/>
    </source>
</evidence>
<organism evidence="1 2">
    <name type="scientific">Populus trichocarpa</name>
    <name type="common">Western balsam poplar</name>
    <name type="synonym">Populus balsamifera subsp. trichocarpa</name>
    <dbReference type="NCBI Taxonomy" id="3694"/>
    <lineage>
        <taxon>Eukaryota</taxon>
        <taxon>Viridiplantae</taxon>
        <taxon>Streptophyta</taxon>
        <taxon>Embryophyta</taxon>
        <taxon>Tracheophyta</taxon>
        <taxon>Spermatophyta</taxon>
        <taxon>Magnoliopsida</taxon>
        <taxon>eudicotyledons</taxon>
        <taxon>Gunneridae</taxon>
        <taxon>Pentapetalae</taxon>
        <taxon>rosids</taxon>
        <taxon>fabids</taxon>
        <taxon>Malpighiales</taxon>
        <taxon>Salicaceae</taxon>
        <taxon>Saliceae</taxon>
        <taxon>Populus</taxon>
    </lineage>
</organism>
<dbReference type="EMBL" id="CM009292">
    <property type="protein sequence ID" value="PNT44944.1"/>
    <property type="molecule type" value="Genomic_DNA"/>
</dbReference>
<dbReference type="InParanoid" id="A0A2K2B590"/>
<evidence type="ECO:0000313" key="2">
    <source>
        <dbReference type="Proteomes" id="UP000006729"/>
    </source>
</evidence>
<reference evidence="1 2" key="1">
    <citation type="journal article" date="2006" name="Science">
        <title>The genome of black cottonwood, Populus trichocarpa (Torr. &amp; Gray).</title>
        <authorList>
            <person name="Tuskan G.A."/>
            <person name="Difazio S."/>
            <person name="Jansson S."/>
            <person name="Bohlmann J."/>
            <person name="Grigoriev I."/>
            <person name="Hellsten U."/>
            <person name="Putnam N."/>
            <person name="Ralph S."/>
            <person name="Rombauts S."/>
            <person name="Salamov A."/>
            <person name="Schein J."/>
            <person name="Sterck L."/>
            <person name="Aerts A."/>
            <person name="Bhalerao R.R."/>
            <person name="Bhalerao R.P."/>
            <person name="Blaudez D."/>
            <person name="Boerjan W."/>
            <person name="Brun A."/>
            <person name="Brunner A."/>
            <person name="Busov V."/>
            <person name="Campbell M."/>
            <person name="Carlson J."/>
            <person name="Chalot M."/>
            <person name="Chapman J."/>
            <person name="Chen G.L."/>
            <person name="Cooper D."/>
            <person name="Coutinho P.M."/>
            <person name="Couturier J."/>
            <person name="Covert S."/>
            <person name="Cronk Q."/>
            <person name="Cunningham R."/>
            <person name="Davis J."/>
            <person name="Degroeve S."/>
            <person name="Dejardin A."/>
            <person name="Depamphilis C."/>
            <person name="Detter J."/>
            <person name="Dirks B."/>
            <person name="Dubchak I."/>
            <person name="Duplessis S."/>
            <person name="Ehlting J."/>
            <person name="Ellis B."/>
            <person name="Gendler K."/>
            <person name="Goodstein D."/>
            <person name="Gribskov M."/>
            <person name="Grimwood J."/>
            <person name="Groover A."/>
            <person name="Gunter L."/>
            <person name="Hamberger B."/>
            <person name="Heinze B."/>
            <person name="Helariutta Y."/>
            <person name="Henrissat B."/>
            <person name="Holligan D."/>
            <person name="Holt R."/>
            <person name="Huang W."/>
            <person name="Islam-Faridi N."/>
            <person name="Jones S."/>
            <person name="Jones-Rhoades M."/>
            <person name="Jorgensen R."/>
            <person name="Joshi C."/>
            <person name="Kangasjarvi J."/>
            <person name="Karlsson J."/>
            <person name="Kelleher C."/>
            <person name="Kirkpatrick R."/>
            <person name="Kirst M."/>
            <person name="Kohler A."/>
            <person name="Kalluri U."/>
            <person name="Larimer F."/>
            <person name="Leebens-Mack J."/>
            <person name="Leple J.C."/>
            <person name="Locascio P."/>
            <person name="Lou Y."/>
            <person name="Lucas S."/>
            <person name="Martin F."/>
            <person name="Montanini B."/>
            <person name="Napoli C."/>
            <person name="Nelson D.R."/>
            <person name="Nelson C."/>
            <person name="Nieminen K."/>
            <person name="Nilsson O."/>
            <person name="Pereda V."/>
            <person name="Peter G."/>
            <person name="Philippe R."/>
            <person name="Pilate G."/>
            <person name="Poliakov A."/>
            <person name="Razumovskaya J."/>
            <person name="Richardson P."/>
            <person name="Rinaldi C."/>
            <person name="Ritland K."/>
            <person name="Rouze P."/>
            <person name="Ryaboy D."/>
            <person name="Schmutz J."/>
            <person name="Schrader J."/>
            <person name="Segerman B."/>
            <person name="Shin H."/>
            <person name="Siddiqui A."/>
            <person name="Sterky F."/>
            <person name="Terry A."/>
            <person name="Tsai C.J."/>
            <person name="Uberbacher E."/>
            <person name="Unneberg P."/>
            <person name="Vahala J."/>
            <person name="Wall K."/>
            <person name="Wessler S."/>
            <person name="Yang G."/>
            <person name="Yin T."/>
            <person name="Douglas C."/>
            <person name="Marra M."/>
            <person name="Sandberg G."/>
            <person name="Van de Peer Y."/>
            <person name="Rokhsar D."/>
        </authorList>
    </citation>
    <scope>NUCLEOTIDE SEQUENCE [LARGE SCALE GENOMIC DNA]</scope>
    <source>
        <strain evidence="2">cv. Nisqually</strain>
    </source>
</reference>
<dbReference type="Proteomes" id="UP000006729">
    <property type="component" value="Chromosome 3"/>
</dbReference>